<accession>A0ABU0E243</accession>
<dbReference type="EMBL" id="JAUSUR010000002">
    <property type="protein sequence ID" value="MDQ0360955.1"/>
    <property type="molecule type" value="Genomic_DNA"/>
</dbReference>
<proteinExistence type="predicted"/>
<name>A0ABU0E243_9FIRM</name>
<organism evidence="1 2">
    <name type="scientific">Breznakia pachnodae</name>
    <dbReference type="NCBI Taxonomy" id="265178"/>
    <lineage>
        <taxon>Bacteria</taxon>
        <taxon>Bacillati</taxon>
        <taxon>Bacillota</taxon>
        <taxon>Erysipelotrichia</taxon>
        <taxon>Erysipelotrichales</taxon>
        <taxon>Erysipelotrichaceae</taxon>
        <taxon>Breznakia</taxon>
    </lineage>
</organism>
<evidence type="ECO:0000313" key="2">
    <source>
        <dbReference type="Proteomes" id="UP001230220"/>
    </source>
</evidence>
<dbReference type="Pfam" id="PF08843">
    <property type="entry name" value="AbiEii"/>
    <property type="match status" value="1"/>
</dbReference>
<keyword evidence="2" id="KW-1185">Reference proteome</keyword>
<sequence length="282" mass="33178">MQQMLTLYGLERTIYRISISDYRNNFTLKGGVFLYAIFDGDFIRATSDIDLLGNNMNRNLKKVQSVFEHIFSMKVDDALKYDLKTIKITKITEFKDYHGVNISIFTYLNRTKIRVSIDIGFGDIIYPKRKLMDYPVLIDMEVPKLYVYSIESVIAEKFDAIVSLGHLNSRLKDFYDIYILARAYDFIGNDLKIAIVETFNHRGTKLDNIVAFENEFIEDSTRNKRWNSFVRKKKAMVIVDFSMAMDLIKRFLEPVVIAIVNDEEMTTTWNQNRKKWIETRLK</sequence>
<dbReference type="Proteomes" id="UP001230220">
    <property type="component" value="Unassembled WGS sequence"/>
</dbReference>
<reference evidence="1 2" key="1">
    <citation type="submission" date="2023-07" db="EMBL/GenBank/DDBJ databases">
        <title>Genomic Encyclopedia of Type Strains, Phase IV (KMG-IV): sequencing the most valuable type-strain genomes for metagenomic binning, comparative biology and taxonomic classification.</title>
        <authorList>
            <person name="Goeker M."/>
        </authorList>
    </citation>
    <scope>NUCLEOTIDE SEQUENCE [LARGE SCALE GENOMIC DNA]</scope>
    <source>
        <strain evidence="1 2">DSM 16784</strain>
    </source>
</reference>
<protein>
    <submittedName>
        <fullName evidence="1">Nucleotidyltransferase component of viral defense system</fullName>
    </submittedName>
</protein>
<evidence type="ECO:0000313" key="1">
    <source>
        <dbReference type="EMBL" id="MDQ0360955.1"/>
    </source>
</evidence>
<comment type="caution">
    <text evidence="1">The sequence shown here is derived from an EMBL/GenBank/DDBJ whole genome shotgun (WGS) entry which is preliminary data.</text>
</comment>
<dbReference type="InterPro" id="IPR014942">
    <property type="entry name" value="AbiEii"/>
</dbReference>
<gene>
    <name evidence="1" type="ORF">J2S15_001700</name>
</gene>